<accession>A0A5Q4VGX2</accession>
<dbReference type="Proteomes" id="UP000321899">
    <property type="component" value="Unassembled WGS sequence"/>
</dbReference>
<name>A0A5Q4VGX2_9BACT</name>
<evidence type="ECO:0000313" key="2">
    <source>
        <dbReference type="Proteomes" id="UP000321899"/>
    </source>
</evidence>
<dbReference type="RefSeq" id="WP_139446375.1">
    <property type="nucleotide sequence ID" value="NZ_VDMB01000003.1"/>
</dbReference>
<evidence type="ECO:0000313" key="1">
    <source>
        <dbReference type="EMBL" id="TYT75522.1"/>
    </source>
</evidence>
<dbReference type="OrthoDB" id="9255604at2"/>
<organism evidence="1 2">
    <name type="scientific">Desulfobotulus mexicanus</name>
    <dbReference type="NCBI Taxonomy" id="2586642"/>
    <lineage>
        <taxon>Bacteria</taxon>
        <taxon>Pseudomonadati</taxon>
        <taxon>Thermodesulfobacteriota</taxon>
        <taxon>Desulfobacteria</taxon>
        <taxon>Desulfobacterales</taxon>
        <taxon>Desulfobacteraceae</taxon>
        <taxon>Desulfobotulus</taxon>
    </lineage>
</organism>
<dbReference type="AlphaFoldDB" id="A0A5Q4VGX2"/>
<comment type="caution">
    <text evidence="1">The sequence shown here is derived from an EMBL/GenBank/DDBJ whole genome shotgun (WGS) entry which is preliminary data.</text>
</comment>
<dbReference type="EMBL" id="VDMB01000003">
    <property type="protein sequence ID" value="TYT75522.1"/>
    <property type="molecule type" value="Genomic_DNA"/>
</dbReference>
<keyword evidence="2" id="KW-1185">Reference proteome</keyword>
<reference evidence="1 2" key="1">
    <citation type="submission" date="2019-06" db="EMBL/GenBank/DDBJ databases">
        <title>Desulfobotulus mexicanus sp. nov., a novel sulfate-reducing bacterium isolated from the sediment of an alkaline crater lake in Mexico.</title>
        <authorList>
            <person name="Hirschler-Rea A."/>
        </authorList>
    </citation>
    <scope>NUCLEOTIDE SEQUENCE [LARGE SCALE GENOMIC DNA]</scope>
    <source>
        <strain evidence="1 2">PAR22N</strain>
    </source>
</reference>
<sequence>MKEQIEKFQKAEKSLSESKGPFELFALFLREDSPERWDLLISAEWARANKKASINTIIEEIRKELSDPELLMLSRIVILDRDDEALKAIHRAGWVEHGLAEISDSNFSGLAIKHAYLITSQRQIQNHSAEAKSCAAD</sequence>
<protein>
    <submittedName>
        <fullName evidence="1">Uncharacterized protein</fullName>
    </submittedName>
</protein>
<proteinExistence type="predicted"/>
<gene>
    <name evidence="1" type="ORF">FIM25_03515</name>
</gene>